<accession>A0ABD0LMX3</accession>
<evidence type="ECO:0000313" key="2">
    <source>
        <dbReference type="Proteomes" id="UP001519460"/>
    </source>
</evidence>
<reference evidence="1 2" key="1">
    <citation type="journal article" date="2023" name="Sci. Data">
        <title>Genome assembly of the Korean intertidal mud-creeper Batillaria attramentaria.</title>
        <authorList>
            <person name="Patra A.K."/>
            <person name="Ho P.T."/>
            <person name="Jun S."/>
            <person name="Lee S.J."/>
            <person name="Kim Y."/>
            <person name="Won Y.J."/>
        </authorList>
    </citation>
    <scope>NUCLEOTIDE SEQUENCE [LARGE SCALE GENOMIC DNA]</scope>
    <source>
        <strain evidence="1">Wonlab-2016</strain>
    </source>
</reference>
<dbReference type="EMBL" id="JACVVK020000034">
    <property type="protein sequence ID" value="KAK7500959.1"/>
    <property type="molecule type" value="Genomic_DNA"/>
</dbReference>
<evidence type="ECO:0000313" key="1">
    <source>
        <dbReference type="EMBL" id="KAK7500959.1"/>
    </source>
</evidence>
<name>A0ABD0LMX3_9CAEN</name>
<dbReference type="Proteomes" id="UP001519460">
    <property type="component" value="Unassembled WGS sequence"/>
</dbReference>
<sequence length="87" mass="9539">MHCKHSICWQERKVTVFDFLIPAAGGGGLGMGELGNKKQYILAGEETATDSEVSEYMRAIPPHSVNVHLKVSYTGQNGPRGIDCKYN</sequence>
<dbReference type="AlphaFoldDB" id="A0ABD0LMX3"/>
<organism evidence="1 2">
    <name type="scientific">Batillaria attramentaria</name>
    <dbReference type="NCBI Taxonomy" id="370345"/>
    <lineage>
        <taxon>Eukaryota</taxon>
        <taxon>Metazoa</taxon>
        <taxon>Spiralia</taxon>
        <taxon>Lophotrochozoa</taxon>
        <taxon>Mollusca</taxon>
        <taxon>Gastropoda</taxon>
        <taxon>Caenogastropoda</taxon>
        <taxon>Sorbeoconcha</taxon>
        <taxon>Cerithioidea</taxon>
        <taxon>Batillariidae</taxon>
        <taxon>Batillaria</taxon>
    </lineage>
</organism>
<proteinExistence type="predicted"/>
<protein>
    <submittedName>
        <fullName evidence="1">Uncharacterized protein</fullName>
    </submittedName>
</protein>
<comment type="caution">
    <text evidence="1">The sequence shown here is derived from an EMBL/GenBank/DDBJ whole genome shotgun (WGS) entry which is preliminary data.</text>
</comment>
<keyword evidence="2" id="KW-1185">Reference proteome</keyword>
<gene>
    <name evidence="1" type="ORF">BaRGS_00007839</name>
</gene>